<dbReference type="InterPro" id="IPR023214">
    <property type="entry name" value="HAD_sf"/>
</dbReference>
<evidence type="ECO:0000256" key="4">
    <source>
        <dbReference type="ARBA" id="ARBA00022842"/>
    </source>
</evidence>
<dbReference type="SUPFAM" id="SSF56784">
    <property type="entry name" value="HAD-like"/>
    <property type="match status" value="1"/>
</dbReference>
<dbReference type="RefSeq" id="WP_150456381.1">
    <property type="nucleotide sequence ID" value="NZ_VYKK01000002.1"/>
</dbReference>
<evidence type="ECO:0000256" key="3">
    <source>
        <dbReference type="ARBA" id="ARBA00022801"/>
    </source>
</evidence>
<dbReference type="EMBL" id="VYKK01000002">
    <property type="protein sequence ID" value="KAA9008497.1"/>
    <property type="molecule type" value="Genomic_DNA"/>
</dbReference>
<dbReference type="NCBIfam" id="TIGR01549">
    <property type="entry name" value="HAD-SF-IA-v1"/>
    <property type="match status" value="1"/>
</dbReference>
<name>A0A5J5GKE6_9BACL</name>
<evidence type="ECO:0000256" key="1">
    <source>
        <dbReference type="ARBA" id="ARBA00001946"/>
    </source>
</evidence>
<dbReference type="SFLD" id="SFLDS00003">
    <property type="entry name" value="Haloacid_Dehalogenase"/>
    <property type="match status" value="1"/>
</dbReference>
<comment type="caution">
    <text evidence="5">The sequence shown here is derived from an EMBL/GenBank/DDBJ whole genome shotgun (WGS) entry which is preliminary data.</text>
</comment>
<keyword evidence="3 5" id="KW-0378">Hydrolase</keyword>
<accession>A0A5J5GKE6</accession>
<proteinExistence type="predicted"/>
<dbReference type="InterPro" id="IPR036412">
    <property type="entry name" value="HAD-like_sf"/>
</dbReference>
<dbReference type="OrthoDB" id="25198at2"/>
<dbReference type="SFLD" id="SFLDG01129">
    <property type="entry name" value="C1.5:_HAD__Beta-PGM__Phosphata"/>
    <property type="match status" value="1"/>
</dbReference>
<gene>
    <name evidence="5" type="ORF">F4V43_01040</name>
</gene>
<dbReference type="Gene3D" id="3.40.50.1000">
    <property type="entry name" value="HAD superfamily/HAD-like"/>
    <property type="match status" value="1"/>
</dbReference>
<dbReference type="InterPro" id="IPR006439">
    <property type="entry name" value="HAD-SF_hydro_IA"/>
</dbReference>
<evidence type="ECO:0000313" key="5">
    <source>
        <dbReference type="EMBL" id="KAA9008497.1"/>
    </source>
</evidence>
<dbReference type="AlphaFoldDB" id="A0A5J5GKE6"/>
<organism evidence="5 6">
    <name type="scientific">Paenibacillus spiritus</name>
    <dbReference type="NCBI Taxonomy" id="2496557"/>
    <lineage>
        <taxon>Bacteria</taxon>
        <taxon>Bacillati</taxon>
        <taxon>Bacillota</taxon>
        <taxon>Bacilli</taxon>
        <taxon>Bacillales</taxon>
        <taxon>Paenibacillaceae</taxon>
        <taxon>Paenibacillus</taxon>
    </lineage>
</organism>
<dbReference type="GO" id="GO:0016791">
    <property type="term" value="F:phosphatase activity"/>
    <property type="evidence" value="ECO:0007669"/>
    <property type="project" value="TreeGrafter"/>
</dbReference>
<comment type="cofactor">
    <cofactor evidence="1">
        <name>Mg(2+)</name>
        <dbReference type="ChEBI" id="CHEBI:18420"/>
    </cofactor>
</comment>
<keyword evidence="4" id="KW-0460">Magnesium</keyword>
<dbReference type="Gene3D" id="1.20.120.710">
    <property type="entry name" value="Haloacid dehalogenase hydrolase-like domain"/>
    <property type="match status" value="1"/>
</dbReference>
<dbReference type="InterPro" id="IPR051400">
    <property type="entry name" value="HAD-like_hydrolase"/>
</dbReference>
<evidence type="ECO:0000313" key="6">
    <source>
        <dbReference type="Proteomes" id="UP000367750"/>
    </source>
</evidence>
<protein>
    <submittedName>
        <fullName evidence="5">HAD family hydrolase</fullName>
    </submittedName>
</protein>
<reference evidence="5 6" key="1">
    <citation type="submission" date="2019-09" db="EMBL/GenBank/DDBJ databases">
        <title>Bacillus ochoae sp. nov., Paenibacillus whitsoniae sp. nov., Paenibacillus spiritus sp. nov. Isolated from the Mars Exploration Rover during spacecraft assembly.</title>
        <authorList>
            <person name="Seuylemezian A."/>
            <person name="Vaishampayan P."/>
        </authorList>
    </citation>
    <scope>NUCLEOTIDE SEQUENCE [LARGE SCALE GENOMIC DNA]</scope>
    <source>
        <strain evidence="5 6">MER_111</strain>
    </source>
</reference>
<dbReference type="GO" id="GO:0044281">
    <property type="term" value="P:small molecule metabolic process"/>
    <property type="evidence" value="ECO:0007669"/>
    <property type="project" value="UniProtKB-ARBA"/>
</dbReference>
<keyword evidence="2" id="KW-0479">Metal-binding</keyword>
<evidence type="ECO:0000256" key="2">
    <source>
        <dbReference type="ARBA" id="ARBA00022723"/>
    </source>
</evidence>
<dbReference type="PRINTS" id="PR00413">
    <property type="entry name" value="HADHALOGNASE"/>
</dbReference>
<dbReference type="GO" id="GO:0046872">
    <property type="term" value="F:metal ion binding"/>
    <property type="evidence" value="ECO:0007669"/>
    <property type="project" value="UniProtKB-KW"/>
</dbReference>
<sequence>MGEKKRTAVFWDLDDTLYDQMIPFRKAMEEAGGLRAEEQEWIHRFRRFRYFSDLLWPDYLSGRLELTRTRELRWERMLEEAGLPGGPGLAALLQQAYIDRQYDIEPNSGTMELLERLVEEGRTVGIITNGPETHQMKKIRALGLDRLLPERRFFISDAVGLAKPDPKLFRHVNAATGTEAADSVYIGDSWENDVAGALAAGWNVCWYNPRGRRPEPGPGPTLAFADFGELVPLLLGSSGSDE</sequence>
<dbReference type="PANTHER" id="PTHR46470">
    <property type="entry name" value="N-ACYLNEURAMINATE-9-PHOSPHATASE"/>
    <property type="match status" value="1"/>
</dbReference>
<dbReference type="Proteomes" id="UP000367750">
    <property type="component" value="Unassembled WGS sequence"/>
</dbReference>
<dbReference type="PANTHER" id="PTHR46470:SF2">
    <property type="entry name" value="GLYCERALDEHYDE 3-PHOSPHATE PHOSPHATASE"/>
    <property type="match status" value="1"/>
</dbReference>
<keyword evidence="6" id="KW-1185">Reference proteome</keyword>
<dbReference type="Pfam" id="PF00702">
    <property type="entry name" value="Hydrolase"/>
    <property type="match status" value="1"/>
</dbReference>